<reference evidence="9 10" key="1">
    <citation type="submission" date="2024-02" db="EMBL/GenBank/DDBJ databases">
        <authorList>
            <person name="Daric V."/>
            <person name="Darras S."/>
        </authorList>
    </citation>
    <scope>NUCLEOTIDE SEQUENCE [LARGE SCALE GENOMIC DNA]</scope>
</reference>
<dbReference type="InterPro" id="IPR001254">
    <property type="entry name" value="Trypsin_dom"/>
</dbReference>
<feature type="domain" description="CUB" evidence="7">
    <location>
        <begin position="299"/>
        <end position="422"/>
    </location>
</feature>
<evidence type="ECO:0000313" key="9">
    <source>
        <dbReference type="EMBL" id="CAK8694668.1"/>
    </source>
</evidence>
<dbReference type="CDD" id="cd00190">
    <property type="entry name" value="Tryp_SPc"/>
    <property type="match status" value="1"/>
</dbReference>
<dbReference type="PRINTS" id="PR00722">
    <property type="entry name" value="CHYMOTRYPSIN"/>
</dbReference>
<keyword evidence="2 5" id="KW-0720">Serine protease</keyword>
<organism evidence="9 10">
    <name type="scientific">Clavelina lepadiformis</name>
    <name type="common">Light-bulb sea squirt</name>
    <name type="synonym">Ascidia lepadiformis</name>
    <dbReference type="NCBI Taxonomy" id="159417"/>
    <lineage>
        <taxon>Eukaryota</taxon>
        <taxon>Metazoa</taxon>
        <taxon>Chordata</taxon>
        <taxon>Tunicata</taxon>
        <taxon>Ascidiacea</taxon>
        <taxon>Aplousobranchia</taxon>
        <taxon>Clavelinidae</taxon>
        <taxon>Clavelina</taxon>
    </lineage>
</organism>
<keyword evidence="5" id="KW-0378">Hydrolase</keyword>
<dbReference type="InterPro" id="IPR001314">
    <property type="entry name" value="Peptidase_S1A"/>
</dbReference>
<feature type="chain" id="PRO_5045355184" evidence="6">
    <location>
        <begin position="23"/>
        <end position="423"/>
    </location>
</feature>
<dbReference type="PROSITE" id="PS01180">
    <property type="entry name" value="CUB"/>
    <property type="match status" value="1"/>
</dbReference>
<dbReference type="InterPro" id="IPR043504">
    <property type="entry name" value="Peptidase_S1_PA_chymotrypsin"/>
</dbReference>
<name>A0ABP0GUB3_CLALP</name>
<evidence type="ECO:0000256" key="6">
    <source>
        <dbReference type="SAM" id="SignalP"/>
    </source>
</evidence>
<evidence type="ECO:0000256" key="4">
    <source>
        <dbReference type="PROSITE-ProRule" id="PRU00059"/>
    </source>
</evidence>
<comment type="caution">
    <text evidence="9">The sequence shown here is derived from an EMBL/GenBank/DDBJ whole genome shotgun (WGS) entry which is preliminary data.</text>
</comment>
<evidence type="ECO:0000259" key="8">
    <source>
        <dbReference type="PROSITE" id="PS50240"/>
    </source>
</evidence>
<evidence type="ECO:0000256" key="3">
    <source>
        <dbReference type="ARBA" id="ARBA00023157"/>
    </source>
</evidence>
<dbReference type="SUPFAM" id="SSF49854">
    <property type="entry name" value="Spermadhesin, CUB domain"/>
    <property type="match status" value="1"/>
</dbReference>
<dbReference type="InterPro" id="IPR009003">
    <property type="entry name" value="Peptidase_S1_PA"/>
</dbReference>
<evidence type="ECO:0000259" key="7">
    <source>
        <dbReference type="PROSITE" id="PS01180"/>
    </source>
</evidence>
<keyword evidence="3" id="KW-1015">Disulfide bond</keyword>
<dbReference type="Gene3D" id="2.60.120.290">
    <property type="entry name" value="Spermadhesin, CUB domain"/>
    <property type="match status" value="1"/>
</dbReference>
<evidence type="ECO:0000256" key="1">
    <source>
        <dbReference type="ARBA" id="ARBA00022670"/>
    </source>
</evidence>
<evidence type="ECO:0000256" key="2">
    <source>
        <dbReference type="ARBA" id="ARBA00022825"/>
    </source>
</evidence>
<proteinExistence type="predicted"/>
<dbReference type="PANTHER" id="PTHR24252:SF7">
    <property type="entry name" value="HYALIN"/>
    <property type="match status" value="1"/>
</dbReference>
<dbReference type="PROSITE" id="PS50240">
    <property type="entry name" value="TRYPSIN_DOM"/>
    <property type="match status" value="1"/>
</dbReference>
<dbReference type="InterPro" id="IPR033116">
    <property type="entry name" value="TRYPSIN_SER"/>
</dbReference>
<comment type="caution">
    <text evidence="4">Lacks conserved residue(s) required for the propagation of feature annotation.</text>
</comment>
<gene>
    <name evidence="9" type="ORF">CVLEPA_LOCUS28021</name>
</gene>
<feature type="signal peptide" evidence="6">
    <location>
        <begin position="1"/>
        <end position="22"/>
    </location>
</feature>
<keyword evidence="1 5" id="KW-0645">Protease</keyword>
<dbReference type="InterPro" id="IPR000859">
    <property type="entry name" value="CUB_dom"/>
</dbReference>
<dbReference type="PROSITE" id="PS00134">
    <property type="entry name" value="TRYPSIN_HIS"/>
    <property type="match status" value="1"/>
</dbReference>
<keyword evidence="6" id="KW-0732">Signal</keyword>
<dbReference type="EMBL" id="CAWYQH010000141">
    <property type="protein sequence ID" value="CAK8694668.1"/>
    <property type="molecule type" value="Genomic_DNA"/>
</dbReference>
<feature type="domain" description="Peptidase S1" evidence="8">
    <location>
        <begin position="41"/>
        <end position="286"/>
    </location>
</feature>
<dbReference type="Pfam" id="PF00089">
    <property type="entry name" value="Trypsin"/>
    <property type="match status" value="1"/>
</dbReference>
<dbReference type="InterPro" id="IPR035914">
    <property type="entry name" value="Sperma_CUB_dom_sf"/>
</dbReference>
<dbReference type="InterPro" id="IPR018114">
    <property type="entry name" value="TRYPSIN_HIS"/>
</dbReference>
<dbReference type="CDD" id="cd00041">
    <property type="entry name" value="CUB"/>
    <property type="match status" value="1"/>
</dbReference>
<dbReference type="SMART" id="SM00042">
    <property type="entry name" value="CUB"/>
    <property type="match status" value="1"/>
</dbReference>
<dbReference type="SMART" id="SM00020">
    <property type="entry name" value="Tryp_SPc"/>
    <property type="match status" value="1"/>
</dbReference>
<dbReference type="Gene3D" id="2.40.10.10">
    <property type="entry name" value="Trypsin-like serine proteases"/>
    <property type="match status" value="1"/>
</dbReference>
<evidence type="ECO:0000313" key="10">
    <source>
        <dbReference type="Proteomes" id="UP001642483"/>
    </source>
</evidence>
<dbReference type="Proteomes" id="UP001642483">
    <property type="component" value="Unassembled WGS sequence"/>
</dbReference>
<evidence type="ECO:0000256" key="5">
    <source>
        <dbReference type="RuleBase" id="RU363034"/>
    </source>
</evidence>
<dbReference type="Pfam" id="PF00431">
    <property type="entry name" value="CUB"/>
    <property type="match status" value="1"/>
</dbReference>
<accession>A0ABP0GUB3</accession>
<keyword evidence="10" id="KW-1185">Reference proteome</keyword>
<dbReference type="PANTHER" id="PTHR24252">
    <property type="entry name" value="ACROSIN-RELATED"/>
    <property type="match status" value="1"/>
</dbReference>
<dbReference type="PROSITE" id="PS00135">
    <property type="entry name" value="TRYPSIN_SER"/>
    <property type="match status" value="1"/>
</dbReference>
<dbReference type="SUPFAM" id="SSF50494">
    <property type="entry name" value="Trypsin-like serine proteases"/>
    <property type="match status" value="1"/>
</dbReference>
<protein>
    <submittedName>
        <fullName evidence="9">Uncharacterized protein</fullName>
    </submittedName>
</protein>
<sequence length="423" mass="47043">MYSPYIFVIVLATLMFAFLGEASFPPCGTKPAITSGRWSRIFGGWGARYGSIPWQINLLENGEPKCGGTLIHPKWVVSAAHCVIVSFINTNSMKVYTMIAGDNDISKQEVYEQSRWVIRAMVHPDYNKATYQNDIVLLEADHEYSYNNYVLPACMPRFDETPFPYTSCKASGWGFVNPFLTPDILQEVNLPILVHKSCEVIHHPGPRVPSQITDKVLCAGHLKGKKDTCQGDSGGPLVCPRYGSNGLGEQVLYGIVSWGVGCGKVGKAGVYTNVNTFAEWINKTIAIPPIYNDDPCRFSGIKIQHKAEGEINSPGFGSHYSNNLQCVWEVDLSDITSPSATAKIQFENFDVEKDRDCKYDKVKIYSGDDFDRLEGVYCGDRIPPSVTLSKTRSAHPSLKFRIIFTSDNNIGRKGFSVRFKISD</sequence>